<evidence type="ECO:0000313" key="7">
    <source>
        <dbReference type="Proteomes" id="UP000304951"/>
    </source>
</evidence>
<dbReference type="Proteomes" id="UP000304951">
    <property type="component" value="Unassembled WGS sequence"/>
</dbReference>
<feature type="compositionally biased region" description="Polar residues" evidence="3">
    <location>
        <begin position="522"/>
        <end position="561"/>
    </location>
</feature>
<sequence>MLSHNHINPFFAMHLKLKPHRHVASRLHKRDDPPTLDSDVLEESLDKRANDVATVFSVVYVTASATFSGPTAGFVTLGADSTTTAKASKPTAASNGDNDDDNTTTAKAKQTTTASAKSSSATSTSSSKVTSTLSPTAKSTATTLSSSSSSSTLVSSSLAVLTSSAAVSSTIATSSINSSAAKAQATSSSSASSSAVADASSSGMSTGAKAGIALMVICVIGVCAGLAYFFIRKKKAQQKQAIGMERLDDEKKGFMAQSPSTMTIPQPPPQTHSSGPAPRVSYRPGSQFSASVLGDAEKAAAGAAAGVMAGRNSDPSNPFGIHAQTVDAESRDVISPIPEERSLSPPVELQGSPVPSPTAASFNVNSPVTPGAEVKAEVGMASVVPVAALSGAAPGAVIADPPGSTVHRVQLEFKPSMDDELELKVGQIVRVLHEYDDGWALCIRMDRSQQGVAPRTCLSKLPLKPRPMGPPPGAKNGPPRAVPRPGQGLMGPPPRPIPGAKVRQNSSSSQGSAVSQPRRPSIQPSKQSSPTLAEQAQSRQRSMSVAASPTKAPRQTEQQRAVSAAEAHSRSASMGTASSAEKSSTASGATTPLGVPARKPVPGQAL</sequence>
<feature type="region of interest" description="Disordered" evidence="3">
    <location>
        <begin position="338"/>
        <end position="358"/>
    </location>
</feature>
<feature type="region of interest" description="Disordered" evidence="3">
    <location>
        <begin position="257"/>
        <end position="286"/>
    </location>
</feature>
<organism evidence="6 7">
    <name type="scientific">Aureobasidium pullulans</name>
    <name type="common">Black yeast</name>
    <name type="synonym">Pullularia pullulans</name>
    <dbReference type="NCBI Taxonomy" id="5580"/>
    <lineage>
        <taxon>Eukaryota</taxon>
        <taxon>Fungi</taxon>
        <taxon>Dikarya</taxon>
        <taxon>Ascomycota</taxon>
        <taxon>Pezizomycotina</taxon>
        <taxon>Dothideomycetes</taxon>
        <taxon>Dothideomycetidae</taxon>
        <taxon>Dothideales</taxon>
        <taxon>Saccotheciaceae</taxon>
        <taxon>Aureobasidium</taxon>
    </lineage>
</organism>
<gene>
    <name evidence="6" type="ORF">D6D28_03386</name>
</gene>
<accession>A0A4S8SR30</accession>
<keyword evidence="4" id="KW-0472">Membrane</keyword>
<dbReference type="InterPro" id="IPR001452">
    <property type="entry name" value="SH3_domain"/>
</dbReference>
<keyword evidence="4" id="KW-1133">Transmembrane helix</keyword>
<name>A0A4S8SR30_AURPU</name>
<dbReference type="SUPFAM" id="SSF50044">
    <property type="entry name" value="SH3-domain"/>
    <property type="match status" value="1"/>
</dbReference>
<dbReference type="InterPro" id="IPR035521">
    <property type="entry name" value="Fus1_SH3"/>
</dbReference>
<feature type="compositionally biased region" description="Pro residues" evidence="3">
    <location>
        <begin position="464"/>
        <end position="473"/>
    </location>
</feature>
<dbReference type="InterPro" id="IPR036028">
    <property type="entry name" value="SH3-like_dom_sf"/>
</dbReference>
<evidence type="ECO:0000256" key="3">
    <source>
        <dbReference type="SAM" id="MobiDB-lite"/>
    </source>
</evidence>
<evidence type="ECO:0000256" key="2">
    <source>
        <dbReference type="PROSITE-ProRule" id="PRU00192"/>
    </source>
</evidence>
<feature type="transmembrane region" description="Helical" evidence="4">
    <location>
        <begin position="210"/>
        <end position="231"/>
    </location>
</feature>
<dbReference type="Pfam" id="PF14604">
    <property type="entry name" value="SH3_9"/>
    <property type="match status" value="1"/>
</dbReference>
<feature type="compositionally biased region" description="Low complexity" evidence="3">
    <location>
        <begin position="85"/>
        <end position="96"/>
    </location>
</feature>
<dbReference type="Gene3D" id="2.30.30.40">
    <property type="entry name" value="SH3 Domains"/>
    <property type="match status" value="1"/>
</dbReference>
<evidence type="ECO:0000256" key="1">
    <source>
        <dbReference type="ARBA" id="ARBA00022443"/>
    </source>
</evidence>
<evidence type="ECO:0000259" key="5">
    <source>
        <dbReference type="PROSITE" id="PS50002"/>
    </source>
</evidence>
<feature type="compositionally biased region" description="Low complexity" evidence="3">
    <location>
        <begin position="103"/>
        <end position="132"/>
    </location>
</feature>
<evidence type="ECO:0000256" key="4">
    <source>
        <dbReference type="SAM" id="Phobius"/>
    </source>
</evidence>
<keyword evidence="4" id="KW-0812">Transmembrane</keyword>
<proteinExistence type="predicted"/>
<feature type="domain" description="SH3" evidence="5">
    <location>
        <begin position="402"/>
        <end position="463"/>
    </location>
</feature>
<protein>
    <recommendedName>
        <fullName evidence="5">SH3 domain-containing protein</fullName>
    </recommendedName>
</protein>
<keyword evidence="1 2" id="KW-0728">SH3 domain</keyword>
<feature type="compositionally biased region" description="Low complexity" evidence="3">
    <location>
        <begin position="576"/>
        <end position="591"/>
    </location>
</feature>
<dbReference type="EMBL" id="QZAF01000097">
    <property type="protein sequence ID" value="THV73265.1"/>
    <property type="molecule type" value="Genomic_DNA"/>
</dbReference>
<evidence type="ECO:0000313" key="6">
    <source>
        <dbReference type="EMBL" id="THV73265.1"/>
    </source>
</evidence>
<dbReference type="SMART" id="SM00326">
    <property type="entry name" value="SH3"/>
    <property type="match status" value="1"/>
</dbReference>
<dbReference type="AlphaFoldDB" id="A0A4S8SR30"/>
<dbReference type="CDD" id="cd11854">
    <property type="entry name" value="SH3_Fus1p"/>
    <property type="match status" value="1"/>
</dbReference>
<comment type="caution">
    <text evidence="6">The sequence shown here is derived from an EMBL/GenBank/DDBJ whole genome shotgun (WGS) entry which is preliminary data.</text>
</comment>
<feature type="region of interest" description="Disordered" evidence="3">
    <location>
        <begin position="451"/>
        <end position="606"/>
    </location>
</feature>
<reference evidence="6 7" key="1">
    <citation type="submission" date="2018-10" db="EMBL/GenBank/DDBJ databases">
        <title>Fifty Aureobasidium pullulans genomes reveal a recombining polyextremotolerant generalist.</title>
        <authorList>
            <person name="Gostincar C."/>
            <person name="Turk M."/>
            <person name="Zajc J."/>
            <person name="Gunde-Cimerman N."/>
        </authorList>
    </citation>
    <scope>NUCLEOTIDE SEQUENCE [LARGE SCALE GENOMIC DNA]</scope>
    <source>
        <strain evidence="6 7">EXF-11900</strain>
    </source>
</reference>
<feature type="region of interest" description="Disordered" evidence="3">
    <location>
        <begin position="85"/>
        <end position="132"/>
    </location>
</feature>
<feature type="compositionally biased region" description="Low complexity" evidence="3">
    <location>
        <begin position="504"/>
        <end position="516"/>
    </location>
</feature>
<dbReference type="PROSITE" id="PS50002">
    <property type="entry name" value="SH3"/>
    <property type="match status" value="1"/>
</dbReference>